<comment type="caution">
    <text evidence="4">The sequence shown here is derived from an EMBL/GenBank/DDBJ whole genome shotgun (WGS) entry which is preliminary data.</text>
</comment>
<evidence type="ECO:0000313" key="5">
    <source>
        <dbReference type="Proteomes" id="UP000610931"/>
    </source>
</evidence>
<evidence type="ECO:0000256" key="2">
    <source>
        <dbReference type="SAM" id="Phobius"/>
    </source>
</evidence>
<dbReference type="Gene3D" id="3.40.50.620">
    <property type="entry name" value="HUPs"/>
    <property type="match status" value="2"/>
</dbReference>
<proteinExistence type="inferred from homology"/>
<dbReference type="CDD" id="cd00293">
    <property type="entry name" value="USP-like"/>
    <property type="match status" value="1"/>
</dbReference>
<comment type="similarity">
    <text evidence="1">Belongs to the universal stress protein A family.</text>
</comment>
<evidence type="ECO:0000313" key="4">
    <source>
        <dbReference type="EMBL" id="MBJ6367495.1"/>
    </source>
</evidence>
<protein>
    <submittedName>
        <fullName evidence="4">Universal stress protein</fullName>
    </submittedName>
</protein>
<dbReference type="PANTHER" id="PTHR46268:SF6">
    <property type="entry name" value="UNIVERSAL STRESS PROTEIN UP12"/>
    <property type="match status" value="1"/>
</dbReference>
<dbReference type="EMBL" id="JAELVQ010000004">
    <property type="protein sequence ID" value="MBJ6367495.1"/>
    <property type="molecule type" value="Genomic_DNA"/>
</dbReference>
<dbReference type="RefSeq" id="WP_199114166.1">
    <property type="nucleotide sequence ID" value="NZ_JAELVQ010000004.1"/>
</dbReference>
<keyword evidence="5" id="KW-1185">Reference proteome</keyword>
<organism evidence="4 5">
    <name type="scientific">Snuella sedimenti</name>
    <dbReference type="NCBI Taxonomy" id="2798802"/>
    <lineage>
        <taxon>Bacteria</taxon>
        <taxon>Pseudomonadati</taxon>
        <taxon>Bacteroidota</taxon>
        <taxon>Flavobacteriia</taxon>
        <taxon>Flavobacteriales</taxon>
        <taxon>Flavobacteriaceae</taxon>
        <taxon>Snuella</taxon>
    </lineage>
</organism>
<dbReference type="AlphaFoldDB" id="A0A8J7IV97"/>
<dbReference type="PRINTS" id="PR01438">
    <property type="entry name" value="UNVRSLSTRESS"/>
</dbReference>
<name>A0A8J7IV97_9FLAO</name>
<evidence type="ECO:0000259" key="3">
    <source>
        <dbReference type="Pfam" id="PF00582"/>
    </source>
</evidence>
<reference evidence="4" key="1">
    <citation type="submission" date="2020-12" db="EMBL/GenBank/DDBJ databases">
        <title>Snuella sp. nov., isolated from sediment in Incheon.</title>
        <authorList>
            <person name="Kim W."/>
        </authorList>
    </citation>
    <scope>NUCLEOTIDE SEQUENCE</scope>
    <source>
        <strain evidence="4">CAU 1569</strain>
    </source>
</reference>
<feature type="domain" description="UspA" evidence="3">
    <location>
        <begin position="3"/>
        <end position="143"/>
    </location>
</feature>
<gene>
    <name evidence="4" type="ORF">JF259_05270</name>
</gene>
<evidence type="ECO:0000256" key="1">
    <source>
        <dbReference type="ARBA" id="ARBA00008791"/>
    </source>
</evidence>
<keyword evidence="2" id="KW-1133">Transmembrane helix</keyword>
<feature type="transmembrane region" description="Helical" evidence="2">
    <location>
        <begin position="16"/>
        <end position="36"/>
    </location>
</feature>
<dbReference type="InterPro" id="IPR006016">
    <property type="entry name" value="UspA"/>
</dbReference>
<dbReference type="InterPro" id="IPR006015">
    <property type="entry name" value="Universal_stress_UspA"/>
</dbReference>
<sequence length="276" mass="31730">MERHILLPTDFSDNSWSAAVYVMKLYADAVCTFYFLNSTAIKMPTMYDLSNKLAKTVNDAALKELEDLKDLAEKTNTNANHDFKIILSTKTLKDAIDMAVTKYHIDLIVMGTKGSSGVKEIFFGSNTVNIIKAMRICPVLIVPEAYEFVTPKQIAFPTDFTRFYSDKELDPLKQLADLYSSKIRIVHINVEEKLSEVQTYNLSKLKSYLEDYDHSFHWMPKYAKKAEEINDFIEELGIEILVMLNYKHGFIENFVKEAVIEKIGFHLKIPFLVIPE</sequence>
<dbReference type="InterPro" id="IPR014729">
    <property type="entry name" value="Rossmann-like_a/b/a_fold"/>
</dbReference>
<dbReference type="Proteomes" id="UP000610931">
    <property type="component" value="Unassembled WGS sequence"/>
</dbReference>
<dbReference type="SUPFAM" id="SSF52402">
    <property type="entry name" value="Adenine nucleotide alpha hydrolases-like"/>
    <property type="match status" value="2"/>
</dbReference>
<accession>A0A8J7IV97</accession>
<dbReference type="Pfam" id="PF00582">
    <property type="entry name" value="Usp"/>
    <property type="match status" value="1"/>
</dbReference>
<keyword evidence="2" id="KW-0472">Membrane</keyword>
<dbReference type="PANTHER" id="PTHR46268">
    <property type="entry name" value="STRESS RESPONSE PROTEIN NHAX"/>
    <property type="match status" value="1"/>
</dbReference>
<keyword evidence="2" id="KW-0812">Transmembrane</keyword>